<evidence type="ECO:0008006" key="4">
    <source>
        <dbReference type="Google" id="ProtNLM"/>
    </source>
</evidence>
<sequence length="386" mass="39215">MNTSPRRVGRATVAIGLVAAGAALLSDNIAAAGPRYTELLLRLWPVFLIGFGLEYLIWGLLDRAGRRPLRLDVGGAFLLAGALALTSVVHAFSGASPEISLSLDDGATQTEVRTVPTAGAAALEVNIDVGQVTLLPHQADEVRVEARQTARGLAFPREGAAPRLNLTAEGGATVRVTGRVSARGFSPGLWQTTYRIYAPAGMAVTVRTDAGTIAVQGYDGSLDLAADAGSITVTDGSGSLVARADSGSIQVVRFAGPVAATTDAGAITARQVDGALTLRSGTGVITVDDHGGAEVTAETRTGTITAILVSPPGGPVTLRTNTGSIHLTMPASSDATVRASTGTGRILGMNGGGGDGLARSASRTLGAGTHRVTLEANMGTIQFSTR</sequence>
<protein>
    <recommendedName>
        <fullName evidence="4">Adhesin domain-containing protein</fullName>
    </recommendedName>
</protein>
<evidence type="ECO:0000256" key="1">
    <source>
        <dbReference type="SAM" id="Phobius"/>
    </source>
</evidence>
<evidence type="ECO:0000313" key="2">
    <source>
        <dbReference type="EMBL" id="MBP2017942.1"/>
    </source>
</evidence>
<reference evidence="2 3" key="1">
    <citation type="submission" date="2021-03" db="EMBL/GenBank/DDBJ databases">
        <title>Genomic Encyclopedia of Type Strains, Phase IV (KMG-IV): sequencing the most valuable type-strain genomes for metagenomic binning, comparative biology and taxonomic classification.</title>
        <authorList>
            <person name="Goeker M."/>
        </authorList>
    </citation>
    <scope>NUCLEOTIDE SEQUENCE [LARGE SCALE GENOMIC DNA]</scope>
    <source>
        <strain evidence="2 3">DSM 27138</strain>
    </source>
</reference>
<keyword evidence="1" id="KW-0812">Transmembrane</keyword>
<dbReference type="EMBL" id="JAGGLG010000008">
    <property type="protein sequence ID" value="MBP2017942.1"/>
    <property type="molecule type" value="Genomic_DNA"/>
</dbReference>
<name>A0ABS4JQY2_9FIRM</name>
<keyword evidence="3" id="KW-1185">Reference proteome</keyword>
<keyword evidence="1" id="KW-0472">Membrane</keyword>
<gene>
    <name evidence="2" type="ORF">J2Z79_001328</name>
</gene>
<feature type="transmembrane region" description="Helical" evidence="1">
    <location>
        <begin position="42"/>
        <end position="61"/>
    </location>
</feature>
<accession>A0ABS4JQY2</accession>
<keyword evidence="1" id="KW-1133">Transmembrane helix</keyword>
<evidence type="ECO:0000313" key="3">
    <source>
        <dbReference type="Proteomes" id="UP001519289"/>
    </source>
</evidence>
<feature type="transmembrane region" description="Helical" evidence="1">
    <location>
        <begin position="73"/>
        <end position="92"/>
    </location>
</feature>
<comment type="caution">
    <text evidence="2">The sequence shown here is derived from an EMBL/GenBank/DDBJ whole genome shotgun (WGS) entry which is preliminary data.</text>
</comment>
<proteinExistence type="predicted"/>
<dbReference type="RefSeq" id="WP_209466082.1">
    <property type="nucleotide sequence ID" value="NZ_JAGGLG010000008.1"/>
</dbReference>
<organism evidence="2 3">
    <name type="scientific">Symbiobacterium terraclitae</name>
    <dbReference type="NCBI Taxonomy" id="557451"/>
    <lineage>
        <taxon>Bacteria</taxon>
        <taxon>Bacillati</taxon>
        <taxon>Bacillota</taxon>
        <taxon>Clostridia</taxon>
        <taxon>Eubacteriales</taxon>
        <taxon>Symbiobacteriaceae</taxon>
        <taxon>Symbiobacterium</taxon>
    </lineage>
</organism>
<dbReference type="Proteomes" id="UP001519289">
    <property type="component" value="Unassembled WGS sequence"/>
</dbReference>